<protein>
    <submittedName>
        <fullName evidence="1">Uncharacterized protein</fullName>
    </submittedName>
</protein>
<name>A0A6C0DN01_9ZZZZ</name>
<sequence>MTDTSAALDVGIRKFDMKMIPQDAVCIFIGRRRTGKSTLVRDLLFHHQEMPLGTVISGTEESNQFYKKLIPPLFIHGDYSPVIIANFCKRQKMIMAKIQKEMNEQGSSRTDPRAFLIMDDCLYDDTWLHDRNIRYLFLNGRWLKVFFLITMQYPLGIPPMLRTNVDYCFILREPYITNRKRIFDNYGSAFPSFEFFCQVMDQCTQNYECIVMNNNSQSNKLEDTVFWYKAEMHGDFRIGASEFWQHAMANYKEKDPEAGNDYDSTAAKRLKGPLIQVKKYNGS</sequence>
<dbReference type="AlphaFoldDB" id="A0A6C0DN01"/>
<proteinExistence type="predicted"/>
<evidence type="ECO:0000313" key="1">
    <source>
        <dbReference type="EMBL" id="QHT18266.1"/>
    </source>
</evidence>
<dbReference type="EMBL" id="MN739654">
    <property type="protein sequence ID" value="QHT18266.1"/>
    <property type="molecule type" value="Genomic_DNA"/>
</dbReference>
<reference evidence="1" key="1">
    <citation type="journal article" date="2020" name="Nature">
        <title>Giant virus diversity and host interactions through global metagenomics.</title>
        <authorList>
            <person name="Schulz F."/>
            <person name="Roux S."/>
            <person name="Paez-Espino D."/>
            <person name="Jungbluth S."/>
            <person name="Walsh D.A."/>
            <person name="Denef V.J."/>
            <person name="McMahon K.D."/>
            <person name="Konstantinidis K.T."/>
            <person name="Eloe-Fadrosh E.A."/>
            <person name="Kyrpides N.C."/>
            <person name="Woyke T."/>
        </authorList>
    </citation>
    <scope>NUCLEOTIDE SEQUENCE</scope>
    <source>
        <strain evidence="1">GVMAG-M-3300023174-46</strain>
    </source>
</reference>
<accession>A0A6C0DN01</accession>
<organism evidence="1">
    <name type="scientific">viral metagenome</name>
    <dbReference type="NCBI Taxonomy" id="1070528"/>
    <lineage>
        <taxon>unclassified sequences</taxon>
        <taxon>metagenomes</taxon>
        <taxon>organismal metagenomes</taxon>
    </lineage>
</organism>